<dbReference type="AlphaFoldDB" id="A0A6J4LM43"/>
<organism evidence="5">
    <name type="scientific">uncultured Microcoleus sp</name>
    <dbReference type="NCBI Taxonomy" id="259945"/>
    <lineage>
        <taxon>Bacteria</taxon>
        <taxon>Bacillati</taxon>
        <taxon>Cyanobacteriota</taxon>
        <taxon>Cyanophyceae</taxon>
        <taxon>Oscillatoriophycideae</taxon>
        <taxon>Oscillatoriales</taxon>
        <taxon>Microcoleaceae</taxon>
        <taxon>Microcoleus</taxon>
        <taxon>environmental samples</taxon>
    </lineage>
</organism>
<dbReference type="InterPro" id="IPR039425">
    <property type="entry name" value="RNA_pol_sigma-70-like"/>
</dbReference>
<dbReference type="GO" id="GO:0016987">
    <property type="term" value="F:sigma factor activity"/>
    <property type="evidence" value="ECO:0007669"/>
    <property type="project" value="UniProtKB-KW"/>
</dbReference>
<dbReference type="NCBIfam" id="TIGR02937">
    <property type="entry name" value="sigma70-ECF"/>
    <property type="match status" value="1"/>
</dbReference>
<keyword evidence="1" id="KW-0805">Transcription regulation</keyword>
<sequence>MAWNNGEAAALTQLLPIVEIELRRIAHNYMRRERGNHTLQTSALVNEAFVKLVDQREVRWRNRSHFFALSAQIMRRILINHARDRLAQKRGGGAEHIEFEDAVILTKEKSAELIALDEALEKLAEFDKTKSRIVELRYFGGMTLEETAEALGIAPITVSVNWRLAKAWLAREIRGQKV</sequence>
<evidence type="ECO:0000256" key="2">
    <source>
        <dbReference type="ARBA" id="ARBA00023082"/>
    </source>
</evidence>
<name>A0A6J4LM43_9CYAN</name>
<dbReference type="PANTHER" id="PTHR43133:SF39">
    <property type="entry name" value="SIMILAR TO RNA POLYMERASE SIGMA-E FACTOR"/>
    <property type="match status" value="1"/>
</dbReference>
<keyword evidence="3" id="KW-0804">Transcription</keyword>
<evidence type="ECO:0000256" key="1">
    <source>
        <dbReference type="ARBA" id="ARBA00023015"/>
    </source>
</evidence>
<protein>
    <submittedName>
        <fullName evidence="5">Gll4071 protein</fullName>
    </submittedName>
</protein>
<gene>
    <name evidence="5" type="ORF">AVDCRST_MAG84-2123</name>
</gene>
<dbReference type="Gene3D" id="1.10.10.10">
    <property type="entry name" value="Winged helix-like DNA-binding domain superfamily/Winged helix DNA-binding domain"/>
    <property type="match status" value="1"/>
</dbReference>
<dbReference type="PANTHER" id="PTHR43133">
    <property type="entry name" value="RNA POLYMERASE ECF-TYPE SIGMA FACTO"/>
    <property type="match status" value="1"/>
</dbReference>
<proteinExistence type="predicted"/>
<dbReference type="InterPro" id="IPR036388">
    <property type="entry name" value="WH-like_DNA-bd_sf"/>
</dbReference>
<accession>A0A6J4LM43</accession>
<dbReference type="Gene3D" id="1.10.1740.10">
    <property type="match status" value="1"/>
</dbReference>
<dbReference type="SUPFAM" id="SSF88659">
    <property type="entry name" value="Sigma3 and sigma4 domains of RNA polymerase sigma factors"/>
    <property type="match status" value="1"/>
</dbReference>
<dbReference type="InterPro" id="IPR013324">
    <property type="entry name" value="RNA_pol_sigma_r3/r4-like"/>
</dbReference>
<evidence type="ECO:0000259" key="4">
    <source>
        <dbReference type="Pfam" id="PF07638"/>
    </source>
</evidence>
<keyword evidence="2" id="KW-0731">Sigma factor</keyword>
<feature type="domain" description="RNA polymerase sigma-70 ECF-like HTH" evidence="4">
    <location>
        <begin position="4"/>
        <end position="174"/>
    </location>
</feature>
<dbReference type="InterPro" id="IPR014284">
    <property type="entry name" value="RNA_pol_sigma-70_dom"/>
</dbReference>
<dbReference type="InterPro" id="IPR053812">
    <property type="entry name" value="HTH_Sigma70_ECF-like"/>
</dbReference>
<dbReference type="NCBIfam" id="TIGR02999">
    <property type="entry name" value="Sig-70_X6"/>
    <property type="match status" value="1"/>
</dbReference>
<dbReference type="GO" id="GO:0006352">
    <property type="term" value="P:DNA-templated transcription initiation"/>
    <property type="evidence" value="ECO:0007669"/>
    <property type="project" value="InterPro"/>
</dbReference>
<reference evidence="5" key="1">
    <citation type="submission" date="2020-02" db="EMBL/GenBank/DDBJ databases">
        <authorList>
            <person name="Meier V. D."/>
        </authorList>
    </citation>
    <scope>NUCLEOTIDE SEQUENCE</scope>
    <source>
        <strain evidence="5">AVDCRST_MAG84</strain>
    </source>
</reference>
<dbReference type="InterPro" id="IPR011517">
    <property type="entry name" value="RNA_pol_sigma70_ECF-like"/>
</dbReference>
<dbReference type="Pfam" id="PF07638">
    <property type="entry name" value="Sigma70_ECF"/>
    <property type="match status" value="1"/>
</dbReference>
<dbReference type="EMBL" id="CADCTZ010000357">
    <property type="protein sequence ID" value="CAA9336003.1"/>
    <property type="molecule type" value="Genomic_DNA"/>
</dbReference>
<evidence type="ECO:0000256" key="3">
    <source>
        <dbReference type="ARBA" id="ARBA00023163"/>
    </source>
</evidence>
<evidence type="ECO:0000313" key="5">
    <source>
        <dbReference type="EMBL" id="CAA9336003.1"/>
    </source>
</evidence>